<evidence type="ECO:0000256" key="1">
    <source>
        <dbReference type="SAM" id="Phobius"/>
    </source>
</evidence>
<organism evidence="2 3">
    <name type="scientific">Phyllosticta citribraziliensis</name>
    <dbReference type="NCBI Taxonomy" id="989973"/>
    <lineage>
        <taxon>Eukaryota</taxon>
        <taxon>Fungi</taxon>
        <taxon>Dikarya</taxon>
        <taxon>Ascomycota</taxon>
        <taxon>Pezizomycotina</taxon>
        <taxon>Dothideomycetes</taxon>
        <taxon>Dothideomycetes incertae sedis</taxon>
        <taxon>Botryosphaeriales</taxon>
        <taxon>Phyllostictaceae</taxon>
        <taxon>Phyllosticta</taxon>
    </lineage>
</organism>
<keyword evidence="1" id="KW-1133">Transmembrane helix</keyword>
<dbReference type="Proteomes" id="UP001360953">
    <property type="component" value="Unassembled WGS sequence"/>
</dbReference>
<proteinExistence type="predicted"/>
<name>A0ABR1L3X7_9PEZI</name>
<feature type="transmembrane region" description="Helical" evidence="1">
    <location>
        <begin position="21"/>
        <end position="41"/>
    </location>
</feature>
<evidence type="ECO:0000313" key="3">
    <source>
        <dbReference type="Proteomes" id="UP001360953"/>
    </source>
</evidence>
<dbReference type="EMBL" id="JBBPEH010000015">
    <property type="protein sequence ID" value="KAK7529934.1"/>
    <property type="molecule type" value="Genomic_DNA"/>
</dbReference>
<keyword evidence="1" id="KW-0812">Transmembrane</keyword>
<dbReference type="RefSeq" id="XP_066650300.1">
    <property type="nucleotide sequence ID" value="XM_066794182.1"/>
</dbReference>
<sequence>MKDANAEGRQDTGCRFSFLDAFFVVLIFSLAVAMAGARAAAQQIAADEGFVCVQRAHSPYCKTRISLEHALRGKGGKEALGRRGKRGEKEGVIHRLEHPASSAGWLTLAMDASHGRATGAFFLFPFCHQTGRRWADDRTASAISASCCCCRRCQRDRGGPTPQVCMNLPSPRLFLSLSLLHHQTLMA</sequence>
<keyword evidence="3" id="KW-1185">Reference proteome</keyword>
<reference evidence="2 3" key="1">
    <citation type="submission" date="2024-04" db="EMBL/GenBank/DDBJ databases">
        <title>Phyllosticta paracitricarpa is synonymous to the EU quarantine fungus P. citricarpa based on phylogenomic analyses.</title>
        <authorList>
            <consortium name="Lawrence Berkeley National Laboratory"/>
            <person name="Van ingen-buijs V.A."/>
            <person name="Van westerhoven A.C."/>
            <person name="Haridas S."/>
            <person name="Skiadas P."/>
            <person name="Martin F."/>
            <person name="Groenewald J.Z."/>
            <person name="Crous P.W."/>
            <person name="Seidl M.F."/>
        </authorList>
    </citation>
    <scope>NUCLEOTIDE SEQUENCE [LARGE SCALE GENOMIC DNA]</scope>
    <source>
        <strain evidence="2 3">CPC 17464</strain>
    </source>
</reference>
<protein>
    <submittedName>
        <fullName evidence="2">Uncharacterized protein</fullName>
    </submittedName>
</protein>
<keyword evidence="1" id="KW-0472">Membrane</keyword>
<dbReference type="GeneID" id="92027088"/>
<evidence type="ECO:0000313" key="2">
    <source>
        <dbReference type="EMBL" id="KAK7529934.1"/>
    </source>
</evidence>
<accession>A0ABR1L3X7</accession>
<gene>
    <name evidence="2" type="ORF">J3D65DRAFT_162987</name>
</gene>
<comment type="caution">
    <text evidence="2">The sequence shown here is derived from an EMBL/GenBank/DDBJ whole genome shotgun (WGS) entry which is preliminary data.</text>
</comment>